<evidence type="ECO:0000313" key="4">
    <source>
        <dbReference type="EMBL" id="MDL2343526.1"/>
    </source>
</evidence>
<dbReference type="GO" id="GO:0016787">
    <property type="term" value="F:hydrolase activity"/>
    <property type="evidence" value="ECO:0007669"/>
    <property type="project" value="UniProtKB-KW"/>
</dbReference>
<evidence type="ECO:0000256" key="1">
    <source>
        <dbReference type="ARBA" id="ARBA00022729"/>
    </source>
</evidence>
<evidence type="ECO:0000259" key="3">
    <source>
        <dbReference type="PROSITE" id="PS51782"/>
    </source>
</evidence>
<dbReference type="PROSITE" id="PS51782">
    <property type="entry name" value="LYSM"/>
    <property type="match status" value="2"/>
</dbReference>
<dbReference type="Pfam" id="PF01476">
    <property type="entry name" value="LysM"/>
    <property type="match status" value="2"/>
</dbReference>
<reference evidence="4 5" key="1">
    <citation type="submission" date="2023-05" db="EMBL/GenBank/DDBJ databases">
        <authorList>
            <person name="Gao F."/>
        </authorList>
    </citation>
    <scope>NUCLEOTIDE SEQUENCE [LARGE SCALE GENOMIC DNA]</scope>
    <source>
        <strain evidence="4 5">MIMF12</strain>
    </source>
</reference>
<feature type="domain" description="LysM" evidence="3">
    <location>
        <begin position="91"/>
        <end position="136"/>
    </location>
</feature>
<dbReference type="EMBL" id="JASNGB010000027">
    <property type="protein sequence ID" value="MDL2343526.1"/>
    <property type="molecule type" value="Genomic_DNA"/>
</dbReference>
<keyword evidence="4" id="KW-0378">Hydrolase</keyword>
<dbReference type="EC" id="3.4.24.-" evidence="4"/>
<dbReference type="Gene3D" id="2.70.70.10">
    <property type="entry name" value="Glucose Permease (Domain IIA)"/>
    <property type="match status" value="1"/>
</dbReference>
<dbReference type="RefSeq" id="WP_285522004.1">
    <property type="nucleotide sequence ID" value="NZ_JASNGB010000027.1"/>
</dbReference>
<dbReference type="Proteomes" id="UP001302059">
    <property type="component" value="Unassembled WGS sequence"/>
</dbReference>
<dbReference type="PANTHER" id="PTHR21666:SF289">
    <property type="entry name" value="L-ALA--D-GLU ENDOPEPTIDASE"/>
    <property type="match status" value="1"/>
</dbReference>
<dbReference type="Pfam" id="PF01551">
    <property type="entry name" value="Peptidase_M23"/>
    <property type="match status" value="1"/>
</dbReference>
<name>A0ABT7JF09_9DEIO</name>
<sequence>MNPTLIRRFSGPATRRLLAAAALLLPGLLPGGAAEAAGSYRVKAGDNLTVIAGRAGVSVSALKSANPALRNANYVRAGQVLRIPDRVLAGRTHRVRGGENLSVIARRYGISLARLLGANPAYRGGRVLRVGAAVRIPPRTVASRLQATPARAGGAVVRSASVRVNAAPASSRGWLWPVAGYAGISSDFGQRVLDGEREMHYGVDILAPHGSPVRAARSGRVLESRADFKRGWGWTVVLEHEGGWITRYAHLSANLVRAGETVAQGQVIGRVGNTGRSTGTHLHYGTYLRWNPKDPLSLYE</sequence>
<evidence type="ECO:0000256" key="2">
    <source>
        <dbReference type="SAM" id="SignalP"/>
    </source>
</evidence>
<keyword evidence="1 2" id="KW-0732">Signal</keyword>
<dbReference type="SMART" id="SM00257">
    <property type="entry name" value="LysM"/>
    <property type="match status" value="2"/>
</dbReference>
<dbReference type="InterPro" id="IPR050570">
    <property type="entry name" value="Cell_wall_metabolism_enzyme"/>
</dbReference>
<feature type="signal peptide" evidence="2">
    <location>
        <begin position="1"/>
        <end position="36"/>
    </location>
</feature>
<accession>A0ABT7JF09</accession>
<protein>
    <submittedName>
        <fullName evidence="4">M23 family metallopeptidase</fullName>
        <ecNumber evidence="4">3.4.24.-</ecNumber>
    </submittedName>
</protein>
<dbReference type="InterPro" id="IPR018392">
    <property type="entry name" value="LysM"/>
</dbReference>
<evidence type="ECO:0000313" key="5">
    <source>
        <dbReference type="Proteomes" id="UP001302059"/>
    </source>
</evidence>
<dbReference type="InterPro" id="IPR036779">
    <property type="entry name" value="LysM_dom_sf"/>
</dbReference>
<organism evidence="4 5">
    <name type="scientific">Deinococcus rhizophilus</name>
    <dbReference type="NCBI Taxonomy" id="3049544"/>
    <lineage>
        <taxon>Bacteria</taxon>
        <taxon>Thermotogati</taxon>
        <taxon>Deinococcota</taxon>
        <taxon>Deinococci</taxon>
        <taxon>Deinococcales</taxon>
        <taxon>Deinococcaceae</taxon>
        <taxon>Deinococcus</taxon>
    </lineage>
</organism>
<feature type="chain" id="PRO_5047256561" evidence="2">
    <location>
        <begin position="37"/>
        <end position="300"/>
    </location>
</feature>
<gene>
    <name evidence="4" type="ORF">QOL99_05105</name>
</gene>
<comment type="caution">
    <text evidence="4">The sequence shown here is derived from an EMBL/GenBank/DDBJ whole genome shotgun (WGS) entry which is preliminary data.</text>
</comment>
<feature type="domain" description="LysM" evidence="3">
    <location>
        <begin position="38"/>
        <end position="83"/>
    </location>
</feature>
<dbReference type="SUPFAM" id="SSF54106">
    <property type="entry name" value="LysM domain"/>
    <property type="match status" value="2"/>
</dbReference>
<dbReference type="PANTHER" id="PTHR21666">
    <property type="entry name" value="PEPTIDASE-RELATED"/>
    <property type="match status" value="1"/>
</dbReference>
<dbReference type="CDD" id="cd12797">
    <property type="entry name" value="M23_peptidase"/>
    <property type="match status" value="1"/>
</dbReference>
<dbReference type="CDD" id="cd00118">
    <property type="entry name" value="LysM"/>
    <property type="match status" value="2"/>
</dbReference>
<dbReference type="SUPFAM" id="SSF51261">
    <property type="entry name" value="Duplicated hybrid motif"/>
    <property type="match status" value="1"/>
</dbReference>
<dbReference type="Gene3D" id="3.10.350.10">
    <property type="entry name" value="LysM domain"/>
    <property type="match status" value="2"/>
</dbReference>
<dbReference type="InterPro" id="IPR011055">
    <property type="entry name" value="Dup_hybrid_motif"/>
</dbReference>
<dbReference type="InterPro" id="IPR016047">
    <property type="entry name" value="M23ase_b-sheet_dom"/>
</dbReference>
<proteinExistence type="predicted"/>
<keyword evidence="5" id="KW-1185">Reference proteome</keyword>